<protein>
    <submittedName>
        <fullName evidence="7">Uncharacterized protein</fullName>
    </submittedName>
</protein>
<feature type="domain" description="Zinc finger-XS" evidence="6">
    <location>
        <begin position="41"/>
        <end position="83"/>
    </location>
</feature>
<feature type="domain" description="Factor of DNA methylation 1-5/IDN2" evidence="5">
    <location>
        <begin position="503"/>
        <end position="633"/>
    </location>
</feature>
<dbReference type="InterPro" id="IPR005379">
    <property type="entry name" value="FDM1-5/IDN2_XH"/>
</dbReference>
<dbReference type="AlphaFoldDB" id="A0A7N0V370"/>
<feature type="region of interest" description="Disordered" evidence="3">
    <location>
        <begin position="337"/>
        <end position="369"/>
    </location>
</feature>
<evidence type="ECO:0000256" key="3">
    <source>
        <dbReference type="SAM" id="MobiDB-lite"/>
    </source>
</evidence>
<feature type="region of interest" description="Disordered" evidence="3">
    <location>
        <begin position="1"/>
        <end position="20"/>
    </location>
</feature>
<dbReference type="PANTHER" id="PTHR21596">
    <property type="entry name" value="RIBONUCLEASE P SUBUNIT P38"/>
    <property type="match status" value="1"/>
</dbReference>
<evidence type="ECO:0000259" key="5">
    <source>
        <dbReference type="Pfam" id="PF03469"/>
    </source>
</evidence>
<feature type="domain" description="XS" evidence="4">
    <location>
        <begin position="113"/>
        <end position="222"/>
    </location>
</feature>
<dbReference type="InterPro" id="IPR005380">
    <property type="entry name" value="XS_domain"/>
</dbReference>
<dbReference type="Gramene" id="Kaladp0100s0071.2.v1.1">
    <property type="protein sequence ID" value="Kaladp0100s0071.2.v1.1"/>
    <property type="gene ID" value="Kaladp0100s0071.v1.1"/>
</dbReference>
<dbReference type="GO" id="GO:0080188">
    <property type="term" value="P:gene silencing by siRNA-directed DNA methylation"/>
    <property type="evidence" value="ECO:0007669"/>
    <property type="project" value="InterPro"/>
</dbReference>
<evidence type="ECO:0000256" key="2">
    <source>
        <dbReference type="ARBA" id="ARBA00023158"/>
    </source>
</evidence>
<dbReference type="Pfam" id="PF03469">
    <property type="entry name" value="XH"/>
    <property type="match status" value="1"/>
</dbReference>
<dbReference type="InterPro" id="IPR038588">
    <property type="entry name" value="XS_domain_sf"/>
</dbReference>
<dbReference type="OMA" id="DCDHDEK"/>
<dbReference type="Gramene" id="Kaladp0100s0071.1.v1.1">
    <property type="protein sequence ID" value="Kaladp0100s0071.1.v1.1"/>
    <property type="gene ID" value="Kaladp0100s0071.v1.1"/>
</dbReference>
<evidence type="ECO:0000313" key="7">
    <source>
        <dbReference type="EnsemblPlants" id="Kaladp0100s0071.1.v1.1"/>
    </source>
</evidence>
<organism evidence="7 8">
    <name type="scientific">Kalanchoe fedtschenkoi</name>
    <name type="common">Lavender scallops</name>
    <name type="synonym">South American air plant</name>
    <dbReference type="NCBI Taxonomy" id="63787"/>
    <lineage>
        <taxon>Eukaryota</taxon>
        <taxon>Viridiplantae</taxon>
        <taxon>Streptophyta</taxon>
        <taxon>Embryophyta</taxon>
        <taxon>Tracheophyta</taxon>
        <taxon>Spermatophyta</taxon>
        <taxon>Magnoliopsida</taxon>
        <taxon>eudicotyledons</taxon>
        <taxon>Gunneridae</taxon>
        <taxon>Pentapetalae</taxon>
        <taxon>Saxifragales</taxon>
        <taxon>Crassulaceae</taxon>
        <taxon>Kalanchoe</taxon>
    </lineage>
</organism>
<keyword evidence="2" id="KW-0943">RNA-mediated gene silencing</keyword>
<dbReference type="Pfam" id="PF03470">
    <property type="entry name" value="zf-XS"/>
    <property type="match status" value="1"/>
</dbReference>
<dbReference type="Proteomes" id="UP000594263">
    <property type="component" value="Unplaced"/>
</dbReference>
<dbReference type="PANTHER" id="PTHR21596:SF65">
    <property type="entry name" value="PROTEIN INVOLVED IN DE NOVO 2-RELATED"/>
    <property type="match status" value="1"/>
</dbReference>
<keyword evidence="8" id="KW-1185">Reference proteome</keyword>
<dbReference type="Gene3D" id="3.30.70.2890">
    <property type="entry name" value="XS domain"/>
    <property type="match status" value="1"/>
</dbReference>
<feature type="compositionally biased region" description="Basic and acidic residues" evidence="3">
    <location>
        <begin position="337"/>
        <end position="363"/>
    </location>
</feature>
<name>A0A7N0V370_KALFE</name>
<accession>A0A7N0V370</accession>
<dbReference type="Pfam" id="PF03468">
    <property type="entry name" value="XS"/>
    <property type="match status" value="1"/>
</dbReference>
<dbReference type="InterPro" id="IPR045177">
    <property type="entry name" value="FDM1-5/IDN2"/>
</dbReference>
<reference evidence="7" key="1">
    <citation type="submission" date="2021-01" db="UniProtKB">
        <authorList>
            <consortium name="EnsemblPlants"/>
        </authorList>
    </citation>
    <scope>IDENTIFICATION</scope>
</reference>
<dbReference type="EnsemblPlants" id="Kaladp0100s0071.1.v1.1">
    <property type="protein sequence ID" value="Kaladp0100s0071.1.v1.1"/>
    <property type="gene ID" value="Kaladp0100s0071.v1.1"/>
</dbReference>
<evidence type="ECO:0000259" key="4">
    <source>
        <dbReference type="Pfam" id="PF03468"/>
    </source>
</evidence>
<proteinExistence type="predicted"/>
<evidence type="ECO:0000256" key="1">
    <source>
        <dbReference type="ARBA" id="ARBA00023054"/>
    </source>
</evidence>
<evidence type="ECO:0000313" key="8">
    <source>
        <dbReference type="Proteomes" id="UP000594263"/>
    </source>
</evidence>
<dbReference type="InterPro" id="IPR005381">
    <property type="entry name" value="Znf-XS_domain"/>
</dbReference>
<sequence>MDSEEDTDISDSEIEEYEDTSYEELKNGKHQVKLSDAAFTCPYCSKNKKKEFAYKDLLQHASSIGKGTSQKRSARDKANHLALMKYLEKDLVSVNGLPKSANVAEPPSGCDQDEGFVWPWVGVLVNIPRQWKDGRYVGRSGSQLRDQLTARGFNPTRVNCLWNYQGFSGSAIVEFRKDWPGLHNALSFEKAYEANRHGKKHWLDTANRDSDLYGWVARASDREGKDIVGDNLRTMGDIRTIADIIEEEARKQRRLVSNLNKVIEVKDMHLKEIQNKVSEATEALIKTVEERDRLYAHYNEELKKIQLSATEHSQKITKDHEKLKLQIEAQLRYTEEQREELKKREARNESETRKLKEETEMNKTKNNSLELASLEHKKADASVSKLAEDQKRQKEDLHKRIIQLERQINAKHDLEIEIARLKGKLNVDRELATDGDIEKIKKVEQMMQELRDKEEDLEHVESLTQDLIVKERKSNDEVQDARKELINGLKDLGLSGQKKIGVKRMGDLDSKPFHEALKRKWNEDEADERAMELCSLWQEYLKDPEWHPFKMVQVDGIHQEIIDEEDIKLKSLRKDLGEDVFIAVTTALKEINEYNPSGRYIITELWNYEEGRKAKLQEGVALLLKLWQTKREKFGVTN</sequence>
<dbReference type="CDD" id="cd12266">
    <property type="entry name" value="RRM_like_XS"/>
    <property type="match status" value="1"/>
</dbReference>
<keyword evidence="1" id="KW-0175">Coiled coil</keyword>
<dbReference type="EnsemblPlants" id="Kaladp0100s0071.2.v1.1">
    <property type="protein sequence ID" value="Kaladp0100s0071.2.v1.1"/>
    <property type="gene ID" value="Kaladp0100s0071.v1.1"/>
</dbReference>
<evidence type="ECO:0000259" key="6">
    <source>
        <dbReference type="Pfam" id="PF03470"/>
    </source>
</evidence>